<feature type="compositionally biased region" description="Basic and acidic residues" evidence="1">
    <location>
        <begin position="49"/>
        <end position="65"/>
    </location>
</feature>
<sequence>MIEETISKVKEAESKADQIVSDARTQAREIRQDGERESKQILEQAAEESAARLKEAREGWRQSEQREIDALTSDGMDYPEPTGALAERMPAAVKAVKELVLK</sequence>
<dbReference type="EMBL" id="JAZGJQ010000002">
    <property type="protein sequence ID" value="MEE6146822.1"/>
    <property type="molecule type" value="Genomic_DNA"/>
</dbReference>
<gene>
    <name evidence="2" type="ORF">VXJ25_02250</name>
</gene>
<evidence type="ECO:0000313" key="3">
    <source>
        <dbReference type="Proteomes" id="UP001332931"/>
    </source>
</evidence>
<name>A0ABU7R884_9ACTN</name>
<feature type="compositionally biased region" description="Basic and acidic residues" evidence="1">
    <location>
        <begin position="1"/>
        <end position="16"/>
    </location>
</feature>
<protein>
    <recommendedName>
        <fullName evidence="4">V-type ATP synthase subunit H</fullName>
    </recommendedName>
</protein>
<feature type="region of interest" description="Disordered" evidence="1">
    <location>
        <begin position="1"/>
        <end position="65"/>
    </location>
</feature>
<feature type="compositionally biased region" description="Basic and acidic residues" evidence="1">
    <location>
        <begin position="25"/>
        <end position="40"/>
    </location>
</feature>
<organism evidence="2 3">
    <name type="scientific">Olsenella absiana</name>
    <dbReference type="NCBI Taxonomy" id="3115222"/>
    <lineage>
        <taxon>Bacteria</taxon>
        <taxon>Bacillati</taxon>
        <taxon>Actinomycetota</taxon>
        <taxon>Coriobacteriia</taxon>
        <taxon>Coriobacteriales</taxon>
        <taxon>Atopobiaceae</taxon>
        <taxon>Olsenella</taxon>
    </lineage>
</organism>
<evidence type="ECO:0000256" key="1">
    <source>
        <dbReference type="SAM" id="MobiDB-lite"/>
    </source>
</evidence>
<reference evidence="2 3" key="1">
    <citation type="submission" date="2024-01" db="EMBL/GenBank/DDBJ databases">
        <title>Description of Olsenella sp. nov., isolated from pig feces.</title>
        <authorList>
            <person name="Chang Y.-H."/>
        </authorList>
    </citation>
    <scope>NUCLEOTIDE SEQUENCE [LARGE SCALE GENOMIC DNA]</scope>
    <source>
        <strain evidence="2 3">YH-ols2223</strain>
    </source>
</reference>
<proteinExistence type="predicted"/>
<evidence type="ECO:0008006" key="4">
    <source>
        <dbReference type="Google" id="ProtNLM"/>
    </source>
</evidence>
<comment type="caution">
    <text evidence="2">The sequence shown here is derived from an EMBL/GenBank/DDBJ whole genome shotgun (WGS) entry which is preliminary data.</text>
</comment>
<dbReference type="Proteomes" id="UP001332931">
    <property type="component" value="Unassembled WGS sequence"/>
</dbReference>
<evidence type="ECO:0000313" key="2">
    <source>
        <dbReference type="EMBL" id="MEE6146822.1"/>
    </source>
</evidence>
<keyword evidence="3" id="KW-1185">Reference proteome</keyword>
<accession>A0ABU7R884</accession>
<dbReference type="RefSeq" id="WP_330957589.1">
    <property type="nucleotide sequence ID" value="NZ_JAZGJQ010000002.1"/>
</dbReference>
<dbReference type="Gene3D" id="1.20.5.2950">
    <property type="match status" value="1"/>
</dbReference>